<evidence type="ECO:0000313" key="1">
    <source>
        <dbReference type="EMBL" id="CRY97299.1"/>
    </source>
</evidence>
<dbReference type="EMBL" id="LN854013">
    <property type="protein sequence ID" value="CRY97299.1"/>
    <property type="molecule type" value="Genomic_DNA"/>
</dbReference>
<sequence length="219" mass="23074">MTFAPHTRLSFIGTWKGDSEEIWETGLCVTGPGGDPVADLQDAVDGLETIVSDWFTSVDSFMCKSAQLHTIKAANIGPDGSYTEPPAMFDYTTPPVGAVTPNGPGFCSLAISFKSDALRPPGKYGRMYPPNNGVPVVGGISGSVFQTSTTTAQAVADAGGLLLTNLVVDLLIPVIASRVGSGSNTPIRTISCDTLLDTQRSRRNRITGTRQESIYSLTA</sequence>
<dbReference type="AlphaFoldDB" id="A0A0H5Q7E0"/>
<organism evidence="1">
    <name type="scientific">uncultured prokaryote</name>
    <dbReference type="NCBI Taxonomy" id="198431"/>
    <lineage>
        <taxon>unclassified sequences</taxon>
        <taxon>environmental samples</taxon>
    </lineage>
</organism>
<accession>A0A0H5Q7E0</accession>
<name>A0A0H5Q7E0_9ZZZZ</name>
<proteinExistence type="predicted"/>
<reference evidence="1" key="1">
    <citation type="submission" date="2015-06" db="EMBL/GenBank/DDBJ databases">
        <authorList>
            <person name="Joergensen T."/>
        </authorList>
    </citation>
    <scope>NUCLEOTIDE SEQUENCE</scope>
    <source>
        <strain evidence="1">RGFK1472</strain>
    </source>
</reference>
<reference evidence="1" key="2">
    <citation type="submission" date="2015-07" db="EMBL/GenBank/DDBJ databases">
        <title>Plasmids, circular viruses and viroids from rat gut.</title>
        <authorList>
            <person name="Jorgensen T.J."/>
            <person name="Hansen M.A."/>
            <person name="Xu Z."/>
            <person name="Tabak M.A."/>
            <person name="Sorensen S.J."/>
            <person name="Hansen L.H."/>
        </authorList>
    </citation>
    <scope>NUCLEOTIDE SEQUENCE</scope>
    <source>
        <strain evidence="1">RGFK1472</strain>
    </source>
</reference>
<protein>
    <submittedName>
        <fullName evidence="1">Uncharacterized protein</fullName>
    </submittedName>
</protein>